<dbReference type="EMBL" id="BLBC01000005">
    <property type="protein sequence ID" value="GET44967.1"/>
    <property type="molecule type" value="Genomic_DNA"/>
</dbReference>
<proteinExistence type="predicted"/>
<accession>A0A5M4B6T3</accession>
<dbReference type="OrthoDB" id="1150486at2"/>
<evidence type="ECO:0008006" key="3">
    <source>
        <dbReference type="Google" id="ProtNLM"/>
    </source>
</evidence>
<dbReference type="RefSeq" id="WP_155283671.1">
    <property type="nucleotide sequence ID" value="NZ_BLBC01000005.1"/>
</dbReference>
<organism evidence="1 2">
    <name type="scientific">Capnocytophaga felis</name>
    <dbReference type="NCBI Taxonomy" id="2267611"/>
    <lineage>
        <taxon>Bacteria</taxon>
        <taxon>Pseudomonadati</taxon>
        <taxon>Bacteroidota</taxon>
        <taxon>Flavobacteriia</taxon>
        <taxon>Flavobacteriales</taxon>
        <taxon>Flavobacteriaceae</taxon>
        <taxon>Capnocytophaga</taxon>
    </lineage>
</organism>
<evidence type="ECO:0000313" key="1">
    <source>
        <dbReference type="EMBL" id="GET44967.1"/>
    </source>
</evidence>
<dbReference type="Proteomes" id="UP000398217">
    <property type="component" value="Unassembled WGS sequence"/>
</dbReference>
<name>A0A5M4B6T3_9FLAO</name>
<comment type="caution">
    <text evidence="1">The sequence shown here is derived from an EMBL/GenBank/DDBJ whole genome shotgun (WGS) entry which is preliminary data.</text>
</comment>
<keyword evidence="2" id="KW-1185">Reference proteome</keyword>
<sequence>MKRLLFFSSAIILFLSSCSVRNEYDDDQLTLHEFLHSYDLWYVNVDATRGNDRIPFLQKAFTITFDGNTLLANNNLVGIGSVGRGYGRVIGNFFTSNTHLTFHHDRDGSYRFKVVQVSQNQIDLYDIDSNSVYRLEGHYKRNFNYDRLFFENMRYFLQEYNFWEKTYTSREGAANPFDNENFIRFYSLNGDYFFETREHPNHTTPLFRGLYSIENVRNANDVKILNLNYRDETESFEVRILNDREIELYHLNSRTTYRFRGVQNIIYKKLQG</sequence>
<dbReference type="AlphaFoldDB" id="A0A5M4B6T3"/>
<evidence type="ECO:0000313" key="2">
    <source>
        <dbReference type="Proteomes" id="UP000398217"/>
    </source>
</evidence>
<protein>
    <recommendedName>
        <fullName evidence="3">Nicotinic acid mononucleotide adenyltransferase</fullName>
    </recommendedName>
</protein>
<gene>
    <name evidence="1" type="ORF">RCZ01_02690</name>
</gene>
<dbReference type="PROSITE" id="PS51257">
    <property type="entry name" value="PROKAR_LIPOPROTEIN"/>
    <property type="match status" value="1"/>
</dbReference>
<reference evidence="2" key="1">
    <citation type="journal article" date="2020" name="Int. J. Syst. Evol. Microbiol.">
        <title>Capnocytophaga felis sp. nov. isolated from the feline oral cavity.</title>
        <authorList>
            <person name="Suzuki M."/>
            <person name="Umeda K."/>
            <person name="Kimura M."/>
            <person name="Imaoka K."/>
            <person name="Morikawa S."/>
            <person name="Maeda K."/>
        </authorList>
    </citation>
    <scope>NUCLEOTIDE SEQUENCE [LARGE SCALE GENOMIC DNA]</scope>
    <source>
        <strain evidence="2">KC07070</strain>
    </source>
</reference>